<dbReference type="OrthoDB" id="3196704at2"/>
<protein>
    <submittedName>
        <fullName evidence="2">DNA-binding protein</fullName>
    </submittedName>
</protein>
<gene>
    <name evidence="2" type="ORF">C1877_12345</name>
</gene>
<sequence length="92" mass="10378">MIELHGDLGVDEERLRAADPDGLYLFALERYPYMMTSAQVAEFTCATSQEVRRLLARGELKGCRVGKKWLVPKLALLNYLYKGEGREGLQSA</sequence>
<dbReference type="EMBL" id="PPTS01000008">
    <property type="protein sequence ID" value="RDB62929.1"/>
    <property type="molecule type" value="Genomic_DNA"/>
</dbReference>
<dbReference type="RefSeq" id="WP_015539344.1">
    <property type="nucleotide sequence ID" value="NZ_CABMMS010000008.1"/>
</dbReference>
<comment type="caution">
    <text evidence="2">The sequence shown here is derived from an EMBL/GenBank/DDBJ whole genome shotgun (WGS) entry which is preliminary data.</text>
</comment>
<dbReference type="GeneID" id="78360483"/>
<proteinExistence type="predicted"/>
<dbReference type="Pfam" id="PF12728">
    <property type="entry name" value="HTH_17"/>
    <property type="match status" value="1"/>
</dbReference>
<accession>A0A369LWC1</accession>
<organism evidence="2 3">
    <name type="scientific">Gordonibacter pamelaeae</name>
    <dbReference type="NCBI Taxonomy" id="471189"/>
    <lineage>
        <taxon>Bacteria</taxon>
        <taxon>Bacillati</taxon>
        <taxon>Actinomycetota</taxon>
        <taxon>Coriobacteriia</taxon>
        <taxon>Eggerthellales</taxon>
        <taxon>Eggerthellaceae</taxon>
        <taxon>Gordonibacter</taxon>
    </lineage>
</organism>
<keyword evidence="3" id="KW-1185">Reference proteome</keyword>
<dbReference type="GO" id="GO:0003677">
    <property type="term" value="F:DNA binding"/>
    <property type="evidence" value="ECO:0007669"/>
    <property type="project" value="UniProtKB-KW"/>
</dbReference>
<evidence type="ECO:0000313" key="2">
    <source>
        <dbReference type="EMBL" id="RDB62929.1"/>
    </source>
</evidence>
<dbReference type="AlphaFoldDB" id="A0A369LWC1"/>
<keyword evidence="2" id="KW-0238">DNA-binding</keyword>
<evidence type="ECO:0000259" key="1">
    <source>
        <dbReference type="Pfam" id="PF12728"/>
    </source>
</evidence>
<feature type="domain" description="Helix-turn-helix" evidence="1">
    <location>
        <begin position="34"/>
        <end position="80"/>
    </location>
</feature>
<reference evidence="2 3" key="1">
    <citation type="journal article" date="2018" name="Elife">
        <title>Discovery and characterization of a prevalent human gut bacterial enzyme sufficient for the inactivation of a family of plant toxins.</title>
        <authorList>
            <person name="Koppel N."/>
            <person name="Bisanz J.E."/>
            <person name="Pandelia M.E."/>
            <person name="Turnbaugh P.J."/>
            <person name="Balskus E.P."/>
        </authorList>
    </citation>
    <scope>NUCLEOTIDE SEQUENCE [LARGE SCALE GENOMIC DNA]</scope>
    <source>
        <strain evidence="2 3">3C</strain>
    </source>
</reference>
<dbReference type="Proteomes" id="UP000254000">
    <property type="component" value="Unassembled WGS sequence"/>
</dbReference>
<dbReference type="InterPro" id="IPR041657">
    <property type="entry name" value="HTH_17"/>
</dbReference>
<evidence type="ECO:0000313" key="3">
    <source>
        <dbReference type="Proteomes" id="UP000254000"/>
    </source>
</evidence>
<name>A0A369LWC1_9ACTN</name>